<proteinExistence type="predicted"/>
<dbReference type="InterPro" id="IPR011322">
    <property type="entry name" value="N-reg_PII-like_a/b"/>
</dbReference>
<gene>
    <name evidence="2" type="ORF">H0I76_15515</name>
</gene>
<dbReference type="GO" id="GO:0006808">
    <property type="term" value="P:regulation of nitrogen utilization"/>
    <property type="evidence" value="ECO:0007669"/>
    <property type="project" value="InterPro"/>
</dbReference>
<dbReference type="GO" id="GO:0030234">
    <property type="term" value="F:enzyme regulator activity"/>
    <property type="evidence" value="ECO:0007669"/>
    <property type="project" value="InterPro"/>
</dbReference>
<evidence type="ECO:0000313" key="2">
    <source>
        <dbReference type="EMBL" id="MBK0400606.1"/>
    </source>
</evidence>
<dbReference type="InterPro" id="IPR002187">
    <property type="entry name" value="N-reg_PII"/>
</dbReference>
<reference evidence="2" key="1">
    <citation type="submission" date="2020-12" db="EMBL/GenBank/DDBJ databases">
        <title>Bacterial taxonomy.</title>
        <authorList>
            <person name="Pan X."/>
        </authorList>
    </citation>
    <scope>NUCLEOTIDE SEQUENCE</scope>
    <source>
        <strain evidence="2">M0105</strain>
    </source>
</reference>
<dbReference type="SUPFAM" id="SSF54913">
    <property type="entry name" value="GlnB-like"/>
    <property type="match status" value="1"/>
</dbReference>
<evidence type="ECO:0000313" key="3">
    <source>
        <dbReference type="Proteomes" id="UP000655420"/>
    </source>
</evidence>
<evidence type="ECO:0000256" key="1">
    <source>
        <dbReference type="ARBA" id="ARBA00015681"/>
    </source>
</evidence>
<sequence length="104" mass="11427">MELHPKKRLEVIVEAPALARILRFLDERGVKGYTILPAIAGSGASGRIWSREGQVGDAGRMVAIVAIMDEARLEQLFDDLYGIVSRQIGIVSISDCMVVRKDAF</sequence>
<accession>A0A8J7SG53</accession>
<comment type="caution">
    <text evidence="2">The sequence shown here is derived from an EMBL/GenBank/DDBJ whole genome shotgun (WGS) entry which is preliminary data.</text>
</comment>
<organism evidence="2 3">
    <name type="scientific">Thermohalobaculum xanthum</name>
    <dbReference type="NCBI Taxonomy" id="2753746"/>
    <lineage>
        <taxon>Bacteria</taxon>
        <taxon>Pseudomonadati</taxon>
        <taxon>Pseudomonadota</taxon>
        <taxon>Alphaproteobacteria</taxon>
        <taxon>Rhodobacterales</taxon>
        <taxon>Paracoccaceae</taxon>
        <taxon>Thermohalobaculum</taxon>
    </lineage>
</organism>
<dbReference type="Gene3D" id="3.30.70.120">
    <property type="match status" value="1"/>
</dbReference>
<dbReference type="EMBL" id="JAEHHL010000009">
    <property type="protein sequence ID" value="MBK0400606.1"/>
    <property type="molecule type" value="Genomic_DNA"/>
</dbReference>
<keyword evidence="3" id="KW-1185">Reference proteome</keyword>
<dbReference type="AlphaFoldDB" id="A0A8J7SG53"/>
<name>A0A8J7SG53_9RHOB</name>
<dbReference type="Pfam" id="PF00543">
    <property type="entry name" value="P-II"/>
    <property type="match status" value="1"/>
</dbReference>
<dbReference type="Proteomes" id="UP000655420">
    <property type="component" value="Unassembled WGS sequence"/>
</dbReference>
<dbReference type="InterPro" id="IPR015867">
    <property type="entry name" value="N-reg_PII/ATP_PRibTrfase_C"/>
</dbReference>
<dbReference type="RefSeq" id="WP_200611668.1">
    <property type="nucleotide sequence ID" value="NZ_JAEHHL010000009.1"/>
</dbReference>
<protein>
    <recommendedName>
        <fullName evidence="1">Nitrogen regulatory protein P-II</fullName>
    </recommendedName>
</protein>